<keyword evidence="6" id="KW-1278">Translocase</keyword>
<comment type="caution">
    <text evidence="11">The sequence shown here is derived from an EMBL/GenBank/DDBJ whole genome shotgun (WGS) entry which is preliminary data.</text>
</comment>
<dbReference type="AlphaFoldDB" id="A0AAN8W338"/>
<feature type="transmembrane region" description="Helical" evidence="10">
    <location>
        <begin position="135"/>
        <end position="161"/>
    </location>
</feature>
<evidence type="ECO:0000256" key="10">
    <source>
        <dbReference type="SAM" id="Phobius"/>
    </source>
</evidence>
<evidence type="ECO:0000313" key="11">
    <source>
        <dbReference type="EMBL" id="KAK6945170.1"/>
    </source>
</evidence>
<comment type="subcellular location">
    <subcellularLocation>
        <location evidence="1">Endomembrane system</location>
        <topology evidence="1">Multi-pass membrane protein</topology>
    </subcellularLocation>
</comment>
<evidence type="ECO:0000313" key="12">
    <source>
        <dbReference type="Proteomes" id="UP001370490"/>
    </source>
</evidence>
<evidence type="ECO:0000256" key="5">
    <source>
        <dbReference type="ARBA" id="ARBA00022842"/>
    </source>
</evidence>
<proteinExistence type="inferred from homology"/>
<evidence type="ECO:0000256" key="6">
    <source>
        <dbReference type="ARBA" id="ARBA00022967"/>
    </source>
</evidence>
<dbReference type="GO" id="GO:0009678">
    <property type="term" value="F:diphosphate hydrolysis-driven proton transmembrane transporter activity"/>
    <property type="evidence" value="ECO:0007669"/>
    <property type="project" value="UniProtKB-EC"/>
</dbReference>
<feature type="transmembrane region" description="Helical" evidence="10">
    <location>
        <begin position="459"/>
        <end position="483"/>
    </location>
</feature>
<name>A0AAN8W338_9MAGN</name>
<dbReference type="NCBIfam" id="TIGR01104">
    <property type="entry name" value="V_PPase"/>
    <property type="match status" value="1"/>
</dbReference>
<keyword evidence="4 10" id="KW-0812">Transmembrane</keyword>
<evidence type="ECO:0000256" key="7">
    <source>
        <dbReference type="ARBA" id="ARBA00022989"/>
    </source>
</evidence>
<feature type="transmembrane region" description="Helical" evidence="10">
    <location>
        <begin position="674"/>
        <end position="707"/>
    </location>
</feature>
<feature type="transmembrane region" description="Helical" evidence="10">
    <location>
        <begin position="14"/>
        <end position="34"/>
    </location>
</feature>
<dbReference type="Pfam" id="PF03030">
    <property type="entry name" value="H_PPase"/>
    <property type="match status" value="2"/>
</dbReference>
<keyword evidence="8" id="KW-0406">Ion transport</keyword>
<keyword evidence="9 10" id="KW-0472">Membrane</keyword>
<evidence type="ECO:0000256" key="9">
    <source>
        <dbReference type="ARBA" id="ARBA00023136"/>
    </source>
</evidence>
<feature type="transmembrane region" description="Helical" evidence="10">
    <location>
        <begin position="597"/>
        <end position="615"/>
    </location>
</feature>
<dbReference type="GO" id="GO:0012505">
    <property type="term" value="C:endomembrane system"/>
    <property type="evidence" value="ECO:0007669"/>
    <property type="project" value="UniProtKB-SubCell"/>
</dbReference>
<feature type="transmembrane region" description="Helical" evidence="10">
    <location>
        <begin position="567"/>
        <end position="591"/>
    </location>
</feature>
<evidence type="ECO:0000256" key="1">
    <source>
        <dbReference type="ARBA" id="ARBA00004127"/>
    </source>
</evidence>
<evidence type="ECO:0000256" key="8">
    <source>
        <dbReference type="ARBA" id="ARBA00023065"/>
    </source>
</evidence>
<dbReference type="EMBL" id="JBAMMX010000003">
    <property type="protein sequence ID" value="KAK6945170.1"/>
    <property type="molecule type" value="Genomic_DNA"/>
</dbReference>
<keyword evidence="5" id="KW-0460">Magnesium</keyword>
<sequence length="791" mass="83064">MASTPLLSDLGTEVVIPVCAIIGIVFALVQWFLVSRVKLSPEKHALNSSNKNGFAESLIEEEEGLSDQNVVVKCAEIQNAISEGATSFLFTEYQYVGIFMVAFAVLIFLFLGSVNGFSTQSEICTYDQSRLCKPALGTAIFTTVSFLLGAVTSLVSGFLGMKIATYANARTTLEARKGVGKAFITAFRSGAVMGFLLAANGLLVLYIAINLFKLYYGDDWQGLFEAITGYGLGGSSMALFGRVGGGIYTKAADVGADLVGKVERNIPEDDPRNPAVIADNVGDNVGDIAGMGSDLFGSYAESTCAALVVASISSFGINHDFTSMCYPLLVSSVGIIVCLITTLFATDFFEIKAVKDIEPALKRQLIISTVLMTAGVAVVSWIGLPSSFTIFDFGSQKVVKNWQLGICVCVGLWAGLIIGFVTEYYTSNAYSPVQDVADSCRTGAATNVIFGLALGYKSVIIPIFAIAIGIYVSFSFAAMYGVAMAALGMLSSIATGLAIDAYGPISDNAGGIAEMAGMSHRIRERTDALDAAGNTTAAIGKFYGILYRAKSEEWQLQLEIGPHGPEIGFAIGSAALVSLALFGAFVSRAGISSVNVLSPKVFIGLIVGAMLPYWFSAMTMKSVGSAALKMVEEVRRQFNTIPGLMEGTTKPDYATCVKISTDASIKEMIPPGALVMLTPLVVGTLFGVETLSGVLAGALVSGVQIAISASNTGGAWDNAKKYIEAGASEHARALGPKGSDPHKAAVIGDTIGDPLKDTSGPSLNILIKLMAVESLVFAPFFATHGGLLFKL</sequence>
<feature type="transmembrane region" description="Helical" evidence="10">
    <location>
        <begin position="324"/>
        <end position="345"/>
    </location>
</feature>
<feature type="transmembrane region" description="Helical" evidence="10">
    <location>
        <begin position="365"/>
        <end position="384"/>
    </location>
</feature>
<keyword evidence="7 10" id="KW-1133">Transmembrane helix</keyword>
<evidence type="ECO:0000256" key="4">
    <source>
        <dbReference type="ARBA" id="ARBA00022692"/>
    </source>
</evidence>
<reference evidence="11 12" key="1">
    <citation type="submission" date="2023-12" db="EMBL/GenBank/DDBJ databases">
        <title>A high-quality genome assembly for Dillenia turbinata (Dilleniales).</title>
        <authorList>
            <person name="Chanderbali A."/>
        </authorList>
    </citation>
    <scope>NUCLEOTIDE SEQUENCE [LARGE SCALE GENOMIC DNA]</scope>
    <source>
        <strain evidence="11">LSX21</strain>
        <tissue evidence="11">Leaf</tissue>
    </source>
</reference>
<feature type="transmembrane region" description="Helical" evidence="10">
    <location>
        <begin position="182"/>
        <end position="209"/>
    </location>
</feature>
<organism evidence="11 12">
    <name type="scientific">Dillenia turbinata</name>
    <dbReference type="NCBI Taxonomy" id="194707"/>
    <lineage>
        <taxon>Eukaryota</taxon>
        <taxon>Viridiplantae</taxon>
        <taxon>Streptophyta</taxon>
        <taxon>Embryophyta</taxon>
        <taxon>Tracheophyta</taxon>
        <taxon>Spermatophyta</taxon>
        <taxon>Magnoliopsida</taxon>
        <taxon>eudicotyledons</taxon>
        <taxon>Gunneridae</taxon>
        <taxon>Pentapetalae</taxon>
        <taxon>Dilleniales</taxon>
        <taxon>Dilleniaceae</taxon>
        <taxon>Dillenia</taxon>
    </lineage>
</organism>
<accession>A0AAN8W338</accession>
<evidence type="ECO:0000256" key="2">
    <source>
        <dbReference type="ARBA" id="ARBA00013242"/>
    </source>
</evidence>
<dbReference type="GO" id="GO:0016020">
    <property type="term" value="C:membrane"/>
    <property type="evidence" value="ECO:0007669"/>
    <property type="project" value="InterPro"/>
</dbReference>
<dbReference type="PANTHER" id="PTHR31998">
    <property type="entry name" value="K(+)-INSENSITIVE PYROPHOSPHATE-ENERGIZED PROTON PUMP"/>
    <property type="match status" value="1"/>
</dbReference>
<keyword evidence="3" id="KW-0813">Transport</keyword>
<feature type="transmembrane region" description="Helical" evidence="10">
    <location>
        <begin position="95"/>
        <end position="115"/>
    </location>
</feature>
<keyword evidence="12" id="KW-1185">Reference proteome</keyword>
<gene>
    <name evidence="11" type="ORF">RJ641_026272</name>
</gene>
<feature type="transmembrane region" description="Helical" evidence="10">
    <location>
        <begin position="404"/>
        <end position="425"/>
    </location>
</feature>
<dbReference type="PIRSF" id="PIRSF001265">
    <property type="entry name" value="H+-PPase"/>
    <property type="match status" value="1"/>
</dbReference>
<dbReference type="HAMAP" id="MF_01129">
    <property type="entry name" value="PPase_energized_pump"/>
    <property type="match status" value="1"/>
</dbReference>
<dbReference type="EC" id="7.1.3.1" evidence="2"/>
<dbReference type="GO" id="GO:0004427">
    <property type="term" value="F:inorganic diphosphate phosphatase activity"/>
    <property type="evidence" value="ECO:0007669"/>
    <property type="project" value="InterPro"/>
</dbReference>
<protein>
    <recommendedName>
        <fullName evidence="2">H(+)-exporting diphosphatase</fullName>
        <ecNumber evidence="2">7.1.3.1</ecNumber>
    </recommendedName>
</protein>
<dbReference type="InterPro" id="IPR004131">
    <property type="entry name" value="PPase-energised_H-pump"/>
</dbReference>
<dbReference type="Proteomes" id="UP001370490">
    <property type="component" value="Unassembled WGS sequence"/>
</dbReference>
<evidence type="ECO:0000256" key="3">
    <source>
        <dbReference type="ARBA" id="ARBA00022448"/>
    </source>
</evidence>